<evidence type="ECO:0000313" key="1">
    <source>
        <dbReference type="EMBL" id="KAE7998758.1"/>
    </source>
</evidence>
<dbReference type="AlphaFoldDB" id="A0A5N6QHG1"/>
<name>A0A5N6QHG1_9ROSI</name>
<sequence>MTKKNEAGTIQASPPCMFLFAQATQHEEKATSMLTPQDFLNHSKALETGGFNERQPI</sequence>
<dbReference type="EMBL" id="CM017321">
    <property type="protein sequence ID" value="KAE7998758.1"/>
    <property type="molecule type" value="Genomic_DNA"/>
</dbReference>
<protein>
    <submittedName>
        <fullName evidence="1">Uncharacterized protein</fullName>
    </submittedName>
</protein>
<dbReference type="Proteomes" id="UP000327013">
    <property type="component" value="Chromosome 1"/>
</dbReference>
<proteinExistence type="predicted"/>
<reference evidence="1 2" key="1">
    <citation type="submission" date="2019-06" db="EMBL/GenBank/DDBJ databases">
        <title>A chromosomal-level reference genome of Carpinus fangiana (Coryloideae, Betulaceae).</title>
        <authorList>
            <person name="Yang X."/>
            <person name="Wang Z."/>
            <person name="Zhang L."/>
            <person name="Hao G."/>
            <person name="Liu J."/>
            <person name="Yang Y."/>
        </authorList>
    </citation>
    <scope>NUCLEOTIDE SEQUENCE [LARGE SCALE GENOMIC DNA]</scope>
    <source>
        <strain evidence="1">Cfa_2016G</strain>
        <tissue evidence="1">Leaf</tissue>
    </source>
</reference>
<gene>
    <name evidence="1" type="ORF">FH972_003269</name>
</gene>
<accession>A0A5N6QHG1</accession>
<organism evidence="1 2">
    <name type="scientific">Carpinus fangiana</name>
    <dbReference type="NCBI Taxonomy" id="176857"/>
    <lineage>
        <taxon>Eukaryota</taxon>
        <taxon>Viridiplantae</taxon>
        <taxon>Streptophyta</taxon>
        <taxon>Embryophyta</taxon>
        <taxon>Tracheophyta</taxon>
        <taxon>Spermatophyta</taxon>
        <taxon>Magnoliopsida</taxon>
        <taxon>eudicotyledons</taxon>
        <taxon>Gunneridae</taxon>
        <taxon>Pentapetalae</taxon>
        <taxon>rosids</taxon>
        <taxon>fabids</taxon>
        <taxon>Fagales</taxon>
        <taxon>Betulaceae</taxon>
        <taxon>Carpinus</taxon>
    </lineage>
</organism>
<keyword evidence="2" id="KW-1185">Reference proteome</keyword>
<evidence type="ECO:0000313" key="2">
    <source>
        <dbReference type="Proteomes" id="UP000327013"/>
    </source>
</evidence>